<accession>A0ACC0XS48</accession>
<dbReference type="EMBL" id="CM047746">
    <property type="protein sequence ID" value="KAJ0021152.1"/>
    <property type="molecule type" value="Genomic_DNA"/>
</dbReference>
<reference evidence="2" key="1">
    <citation type="journal article" date="2023" name="G3 (Bethesda)">
        <title>Genome assembly and association tests identify interacting loci associated with vigor, precocity, and sex in interspecific pistachio rootstocks.</title>
        <authorList>
            <person name="Palmer W."/>
            <person name="Jacygrad E."/>
            <person name="Sagayaradj S."/>
            <person name="Cavanaugh K."/>
            <person name="Han R."/>
            <person name="Bertier L."/>
            <person name="Beede B."/>
            <person name="Kafkas S."/>
            <person name="Golino D."/>
            <person name="Preece J."/>
            <person name="Michelmore R."/>
        </authorList>
    </citation>
    <scope>NUCLEOTIDE SEQUENCE [LARGE SCALE GENOMIC DNA]</scope>
</reference>
<dbReference type="Proteomes" id="UP001163603">
    <property type="component" value="Chromosome 11"/>
</dbReference>
<evidence type="ECO:0000313" key="2">
    <source>
        <dbReference type="Proteomes" id="UP001163603"/>
    </source>
</evidence>
<protein>
    <submittedName>
        <fullName evidence="1">Uncharacterized protein</fullName>
    </submittedName>
</protein>
<proteinExistence type="predicted"/>
<comment type="caution">
    <text evidence="1">The sequence shown here is derived from an EMBL/GenBank/DDBJ whole genome shotgun (WGS) entry which is preliminary data.</text>
</comment>
<name>A0ACC0XS48_9ROSI</name>
<gene>
    <name evidence="1" type="ORF">Pint_31802</name>
</gene>
<sequence>MSSFPTSSSPPTVPQHSATPFSTLHPDIIQTNIFTRLDGPTLAAAACASSELYFLSTEEKLWRNICNSTWPSINDPRISHVISTFSAGYRSFFSDSFPVLDHQQSLKHNLDFSSIITTELISCVDIYYKNSLIISKTQEIETVTGWFLCSPFRVDLFDLKESVLTPIEHGGQGDTWLNEIEENLTLSWILINPVQKQAVNLSSGRAVSVERHWLTGEIQARFATILAGDERSETEFVKCEVVVTCGGKEGGDVHVREVSLQVEDMEGRNLSGRDSLVILERAMENGRRKRGNGKEGKEKYEEFVERKRERRERKQRRERSLDMACIATGVSIFLAIWSFVLFR</sequence>
<keyword evidence="2" id="KW-1185">Reference proteome</keyword>
<evidence type="ECO:0000313" key="1">
    <source>
        <dbReference type="EMBL" id="KAJ0021152.1"/>
    </source>
</evidence>
<organism evidence="1 2">
    <name type="scientific">Pistacia integerrima</name>
    <dbReference type="NCBI Taxonomy" id="434235"/>
    <lineage>
        <taxon>Eukaryota</taxon>
        <taxon>Viridiplantae</taxon>
        <taxon>Streptophyta</taxon>
        <taxon>Embryophyta</taxon>
        <taxon>Tracheophyta</taxon>
        <taxon>Spermatophyta</taxon>
        <taxon>Magnoliopsida</taxon>
        <taxon>eudicotyledons</taxon>
        <taxon>Gunneridae</taxon>
        <taxon>Pentapetalae</taxon>
        <taxon>rosids</taxon>
        <taxon>malvids</taxon>
        <taxon>Sapindales</taxon>
        <taxon>Anacardiaceae</taxon>
        <taxon>Pistacia</taxon>
    </lineage>
</organism>